<organism evidence="1 2">
    <name type="scientific">Nocardia bhagyanarayanae</name>
    <dbReference type="NCBI Taxonomy" id="1215925"/>
    <lineage>
        <taxon>Bacteria</taxon>
        <taxon>Bacillati</taxon>
        <taxon>Actinomycetota</taxon>
        <taxon>Actinomycetes</taxon>
        <taxon>Mycobacteriales</taxon>
        <taxon>Nocardiaceae</taxon>
        <taxon>Nocardia</taxon>
    </lineage>
</organism>
<accession>A0A543FIA9</accession>
<proteinExistence type="predicted"/>
<name>A0A543FIA9_9NOCA</name>
<keyword evidence="2" id="KW-1185">Reference proteome</keyword>
<dbReference type="InterPro" id="IPR011200">
    <property type="entry name" value="UCP012608"/>
</dbReference>
<dbReference type="Pfam" id="PF10094">
    <property type="entry name" value="DUF2332"/>
    <property type="match status" value="2"/>
</dbReference>
<gene>
    <name evidence="1" type="ORF">FB390_5332</name>
</gene>
<evidence type="ECO:0000313" key="2">
    <source>
        <dbReference type="Proteomes" id="UP000316331"/>
    </source>
</evidence>
<dbReference type="Proteomes" id="UP000316331">
    <property type="component" value="Unassembled WGS sequence"/>
</dbReference>
<dbReference type="AlphaFoldDB" id="A0A543FIA9"/>
<sequence>MDTAQRYRRFARFEAHGHSPCYADWSRRTADDTEVLALVESLPAAKRQPNLVLASARYVGAPQGPFDDRPWLDPWSGPSPVRLSCRTMSDPPVPDRLPAVIGRVGVDLNPLDVGDAEHMRWLECLIWPEQQERLDRLHRAAAIARADPPELIGGDLNDTIEELVRAAPGNAQVVVFGSAVLAYLDADERARFVETMRELGCTWIANEGCGVVPVGRGLLPKPCSETRDRFVLTEDGVPVAYSGPHGQSLEWFRRG</sequence>
<dbReference type="RefSeq" id="WP_141812038.1">
    <property type="nucleotide sequence ID" value="NZ_VFPG01000001.1"/>
</dbReference>
<dbReference type="OrthoDB" id="8899077at2"/>
<protein>
    <submittedName>
        <fullName evidence="1">Uncharacterized protein DUF2332</fullName>
    </submittedName>
</protein>
<reference evidence="1 2" key="1">
    <citation type="submission" date="2019-06" db="EMBL/GenBank/DDBJ databases">
        <title>Sequencing the genomes of 1000 actinobacteria strains.</title>
        <authorList>
            <person name="Klenk H.-P."/>
        </authorList>
    </citation>
    <scope>NUCLEOTIDE SEQUENCE [LARGE SCALE GENOMIC DNA]</scope>
    <source>
        <strain evidence="1 2">DSM 103495</strain>
    </source>
</reference>
<dbReference type="EMBL" id="VFPG01000001">
    <property type="protein sequence ID" value="TQM33597.1"/>
    <property type="molecule type" value="Genomic_DNA"/>
</dbReference>
<evidence type="ECO:0000313" key="1">
    <source>
        <dbReference type="EMBL" id="TQM33597.1"/>
    </source>
</evidence>
<comment type="caution">
    <text evidence="1">The sequence shown here is derived from an EMBL/GenBank/DDBJ whole genome shotgun (WGS) entry which is preliminary data.</text>
</comment>